<dbReference type="InterPro" id="IPR036156">
    <property type="entry name" value="Beta-gal/glucu_dom_sf"/>
</dbReference>
<evidence type="ECO:0000256" key="1">
    <source>
        <dbReference type="ARBA" id="ARBA00000829"/>
    </source>
</evidence>
<accession>A0A7R9BR68</accession>
<dbReference type="InterPro" id="IPR050887">
    <property type="entry name" value="Beta-mannosidase_GH2"/>
</dbReference>
<dbReference type="PANTHER" id="PTHR43730">
    <property type="entry name" value="BETA-MANNOSIDASE"/>
    <property type="match status" value="1"/>
</dbReference>
<comment type="similarity">
    <text evidence="3">Belongs to the glycosyl hydrolase 2 family.</text>
</comment>
<dbReference type="OrthoDB" id="2866996at2759"/>
<evidence type="ECO:0000256" key="5">
    <source>
        <dbReference type="ARBA" id="ARBA00022729"/>
    </source>
</evidence>
<keyword evidence="6" id="KW-0378">Hydrolase</keyword>
<dbReference type="GO" id="GO:0006516">
    <property type="term" value="P:glycoprotein catabolic process"/>
    <property type="evidence" value="ECO:0007669"/>
    <property type="project" value="TreeGrafter"/>
</dbReference>
<comment type="subcellular location">
    <subcellularLocation>
        <location evidence="2">Lysosome</location>
    </subcellularLocation>
</comment>
<dbReference type="InterPro" id="IPR017853">
    <property type="entry name" value="GH"/>
</dbReference>
<proteinExistence type="inferred from homology"/>
<evidence type="ECO:0000313" key="15">
    <source>
        <dbReference type="Proteomes" id="UP000678499"/>
    </source>
</evidence>
<gene>
    <name evidence="14" type="ORF">NMOB1V02_LOCUS6802</name>
</gene>
<protein>
    <recommendedName>
        <fullName evidence="4">beta-mannosidase</fullName>
        <ecNumber evidence="4">3.2.1.25</ecNumber>
    </recommendedName>
    <alternativeName>
        <fullName evidence="10">Mannanase</fullName>
    </alternativeName>
</protein>
<evidence type="ECO:0000256" key="8">
    <source>
        <dbReference type="ARBA" id="ARBA00023228"/>
    </source>
</evidence>
<feature type="signal peptide" evidence="11">
    <location>
        <begin position="1"/>
        <end position="29"/>
    </location>
</feature>
<keyword evidence="15" id="KW-1185">Reference proteome</keyword>
<evidence type="ECO:0000256" key="9">
    <source>
        <dbReference type="ARBA" id="ARBA00023295"/>
    </source>
</evidence>
<evidence type="ECO:0000256" key="10">
    <source>
        <dbReference type="ARBA" id="ARBA00033445"/>
    </source>
</evidence>
<keyword evidence="9" id="KW-0326">Glycosidase</keyword>
<evidence type="ECO:0000256" key="4">
    <source>
        <dbReference type="ARBA" id="ARBA00012754"/>
    </source>
</evidence>
<evidence type="ECO:0000313" key="14">
    <source>
        <dbReference type="EMBL" id="CAD7279119.1"/>
    </source>
</evidence>
<comment type="catalytic activity">
    <reaction evidence="1">
        <text>Hydrolysis of terminal, non-reducing beta-D-mannose residues in beta-D-mannosides.</text>
        <dbReference type="EC" id="3.2.1.25"/>
    </reaction>
</comment>
<dbReference type="FunFam" id="2.60.120.260:FF:000060">
    <property type="entry name" value="Probable beta-mannosidase"/>
    <property type="match status" value="1"/>
</dbReference>
<keyword evidence="5 11" id="KW-0732">Signal</keyword>
<organism evidence="14">
    <name type="scientific">Notodromas monacha</name>
    <dbReference type="NCBI Taxonomy" id="399045"/>
    <lineage>
        <taxon>Eukaryota</taxon>
        <taxon>Metazoa</taxon>
        <taxon>Ecdysozoa</taxon>
        <taxon>Arthropoda</taxon>
        <taxon>Crustacea</taxon>
        <taxon>Oligostraca</taxon>
        <taxon>Ostracoda</taxon>
        <taxon>Podocopa</taxon>
        <taxon>Podocopida</taxon>
        <taxon>Cypridocopina</taxon>
        <taxon>Cypridoidea</taxon>
        <taxon>Cyprididae</taxon>
        <taxon>Notodromas</taxon>
    </lineage>
</organism>
<keyword evidence="8" id="KW-0458">Lysosome</keyword>
<dbReference type="Gene3D" id="2.60.120.260">
    <property type="entry name" value="Galactose-binding domain-like"/>
    <property type="match status" value="1"/>
</dbReference>
<evidence type="ECO:0000256" key="2">
    <source>
        <dbReference type="ARBA" id="ARBA00004371"/>
    </source>
</evidence>
<dbReference type="EMBL" id="CAJPEX010001486">
    <property type="protein sequence ID" value="CAG0919271.1"/>
    <property type="molecule type" value="Genomic_DNA"/>
</dbReference>
<evidence type="ECO:0000259" key="13">
    <source>
        <dbReference type="Pfam" id="PF22666"/>
    </source>
</evidence>
<evidence type="ECO:0000256" key="7">
    <source>
        <dbReference type="ARBA" id="ARBA00023180"/>
    </source>
</evidence>
<evidence type="ECO:0000256" key="11">
    <source>
        <dbReference type="SAM" id="SignalP"/>
    </source>
</evidence>
<dbReference type="EMBL" id="OA883523">
    <property type="protein sequence ID" value="CAD7279119.1"/>
    <property type="molecule type" value="Genomic_DNA"/>
</dbReference>
<dbReference type="InterPro" id="IPR008979">
    <property type="entry name" value="Galactose-bd-like_sf"/>
</dbReference>
<name>A0A7R9BR68_9CRUS</name>
<dbReference type="GO" id="GO:0005975">
    <property type="term" value="P:carbohydrate metabolic process"/>
    <property type="evidence" value="ECO:0007669"/>
    <property type="project" value="InterPro"/>
</dbReference>
<dbReference type="Pfam" id="PF22666">
    <property type="entry name" value="Glyco_hydro_2_N2"/>
    <property type="match status" value="1"/>
</dbReference>
<reference evidence="14" key="1">
    <citation type="submission" date="2020-11" db="EMBL/GenBank/DDBJ databases">
        <authorList>
            <person name="Tran Van P."/>
        </authorList>
    </citation>
    <scope>NUCLEOTIDE SEQUENCE</scope>
</reference>
<dbReference type="Gene3D" id="2.60.40.10">
    <property type="entry name" value="Immunoglobulins"/>
    <property type="match status" value="1"/>
</dbReference>
<evidence type="ECO:0000256" key="3">
    <source>
        <dbReference type="ARBA" id="ARBA00007401"/>
    </source>
</evidence>
<dbReference type="SUPFAM" id="SSF51445">
    <property type="entry name" value="(Trans)glycosidases"/>
    <property type="match status" value="1"/>
</dbReference>
<dbReference type="SUPFAM" id="SSF49785">
    <property type="entry name" value="Galactose-binding domain-like"/>
    <property type="match status" value="1"/>
</dbReference>
<evidence type="ECO:0000259" key="12">
    <source>
        <dbReference type="Pfam" id="PF00703"/>
    </source>
</evidence>
<keyword evidence="7" id="KW-0325">Glycoprotein</keyword>
<dbReference type="Proteomes" id="UP000678499">
    <property type="component" value="Unassembled WGS sequence"/>
</dbReference>
<dbReference type="SUPFAM" id="SSF49303">
    <property type="entry name" value="beta-Galactosidase/glucuronidase domain"/>
    <property type="match status" value="1"/>
</dbReference>
<feature type="chain" id="PRO_5036210278" description="beta-mannosidase" evidence="11">
    <location>
        <begin position="30"/>
        <end position="449"/>
    </location>
</feature>
<dbReference type="GO" id="GO:0005764">
    <property type="term" value="C:lysosome"/>
    <property type="evidence" value="ECO:0007669"/>
    <property type="project" value="UniProtKB-SubCell"/>
</dbReference>
<dbReference type="Gene3D" id="3.20.20.80">
    <property type="entry name" value="Glycosidases"/>
    <property type="match status" value="1"/>
</dbReference>
<dbReference type="GO" id="GO:0004567">
    <property type="term" value="F:beta-mannosidase activity"/>
    <property type="evidence" value="ECO:0007669"/>
    <property type="project" value="UniProtKB-EC"/>
</dbReference>
<dbReference type="InterPro" id="IPR013783">
    <property type="entry name" value="Ig-like_fold"/>
</dbReference>
<dbReference type="Pfam" id="PF00703">
    <property type="entry name" value="Glyco_hydro_2"/>
    <property type="match status" value="1"/>
</dbReference>
<feature type="domain" description="Beta-mannosidase-like galactose-binding" evidence="13">
    <location>
        <begin position="49"/>
        <end position="227"/>
    </location>
</feature>
<dbReference type="InterPro" id="IPR054593">
    <property type="entry name" value="Beta-mannosidase-like_N2"/>
</dbReference>
<sequence length="449" mass="50405">MGFPVHRCVVAVDLFAVLVVLLATTVCLAEYEMSGKFLRQDLGSDSGDWSVQNGDGSIQVAAVVPGGIYTDLQRGGIIGDPYYGFNDREYKWVGRSNWTYSRSFDVESEWMQKENVALVFEGLDTIATVFVNDQQVGSSDNMFVRHVFRIKPMLQVGANTLRVEFESPVLWAQKQAEDHVAQLGYGIVPACQAPEFQGECHMNMIRKMQASFAWDWGPSFPSVGIWKSVRLEAFSSCVIRDVKVSMTPVLPDEVESSDWTVQLRVHLEAATSEVMQSTLRWSMPELELEGTQQGSVTPSADFEVVMAANFNVSKEQGLKLWWPNGYGEQNLYTLEVTYLDGSSTEESSVQQMKIGFRTAELVQEPIPGAEGLTFEFVVNNVRMFSKGSNWIPADVLPERVTIDQLKHLLGAVRDTHQNMMRVWGGGIYESEDFYALADEMGIMIWRAIY</sequence>
<evidence type="ECO:0000256" key="6">
    <source>
        <dbReference type="ARBA" id="ARBA00022801"/>
    </source>
</evidence>
<dbReference type="InterPro" id="IPR006102">
    <property type="entry name" value="Ig-like_GH2"/>
</dbReference>
<dbReference type="EC" id="3.2.1.25" evidence="4"/>
<dbReference type="PANTHER" id="PTHR43730:SF1">
    <property type="entry name" value="BETA-MANNOSIDASE"/>
    <property type="match status" value="1"/>
</dbReference>
<dbReference type="AlphaFoldDB" id="A0A7R9BR68"/>
<feature type="domain" description="Glycoside hydrolase family 2 immunoglobulin-like beta-sandwich" evidence="12">
    <location>
        <begin position="245"/>
        <end position="357"/>
    </location>
</feature>